<dbReference type="Proteomes" id="UP001054821">
    <property type="component" value="Chromosome 5"/>
</dbReference>
<name>A0AAD4VN53_PRUDU</name>
<comment type="caution">
    <text evidence="1">The sequence shown here is derived from an EMBL/GenBank/DDBJ whole genome shotgun (WGS) entry which is preliminary data.</text>
</comment>
<organism evidence="1 2">
    <name type="scientific">Prunus dulcis</name>
    <name type="common">Almond</name>
    <name type="synonym">Amygdalus dulcis</name>
    <dbReference type="NCBI Taxonomy" id="3755"/>
    <lineage>
        <taxon>Eukaryota</taxon>
        <taxon>Viridiplantae</taxon>
        <taxon>Streptophyta</taxon>
        <taxon>Embryophyta</taxon>
        <taxon>Tracheophyta</taxon>
        <taxon>Spermatophyta</taxon>
        <taxon>Magnoliopsida</taxon>
        <taxon>eudicotyledons</taxon>
        <taxon>Gunneridae</taxon>
        <taxon>Pentapetalae</taxon>
        <taxon>rosids</taxon>
        <taxon>fabids</taxon>
        <taxon>Rosales</taxon>
        <taxon>Rosaceae</taxon>
        <taxon>Amygdaloideae</taxon>
        <taxon>Amygdaleae</taxon>
        <taxon>Prunus</taxon>
    </lineage>
</organism>
<evidence type="ECO:0000313" key="1">
    <source>
        <dbReference type="EMBL" id="KAI5327222.1"/>
    </source>
</evidence>
<dbReference type="EMBL" id="JAJFAZ020000005">
    <property type="protein sequence ID" value="KAI5327222.1"/>
    <property type="molecule type" value="Genomic_DNA"/>
</dbReference>
<protein>
    <submittedName>
        <fullName evidence="1">Uncharacterized protein</fullName>
    </submittedName>
</protein>
<gene>
    <name evidence="1" type="ORF">L3X38_026618</name>
</gene>
<keyword evidence="2" id="KW-1185">Reference proteome</keyword>
<proteinExistence type="predicted"/>
<sequence>MPIYDHANTSRVEKYALYGHKILTKETPNWAIWCKANSALVAKEDSGGFQSSRATGKDCAISHKCSMSSFMGSDENGRTRTDMDSNNRAILGTQMVENGLNISEVARRFEKPIDVP</sequence>
<dbReference type="AlphaFoldDB" id="A0AAD4VN53"/>
<accession>A0AAD4VN53</accession>
<reference evidence="1 2" key="1">
    <citation type="journal article" date="2022" name="G3 (Bethesda)">
        <title>Whole-genome sequence and methylome profiling of the almond [Prunus dulcis (Mill.) D.A. Webb] cultivar 'Nonpareil'.</title>
        <authorList>
            <person name="D'Amico-Willman K.M."/>
            <person name="Ouma W.Z."/>
            <person name="Meulia T."/>
            <person name="Sideli G.M."/>
            <person name="Gradziel T.M."/>
            <person name="Fresnedo-Ramirez J."/>
        </authorList>
    </citation>
    <scope>NUCLEOTIDE SEQUENCE [LARGE SCALE GENOMIC DNA]</scope>
    <source>
        <strain evidence="1">Clone GOH B32 T37-40</strain>
    </source>
</reference>
<evidence type="ECO:0000313" key="2">
    <source>
        <dbReference type="Proteomes" id="UP001054821"/>
    </source>
</evidence>